<dbReference type="InterPro" id="IPR036084">
    <property type="entry name" value="Ser_inhib-like_sf"/>
</dbReference>
<dbReference type="Gene3D" id="2.10.25.10">
    <property type="entry name" value="Laminin"/>
    <property type="match status" value="2"/>
</dbReference>
<evidence type="ECO:0000256" key="1">
    <source>
        <dbReference type="SAM" id="SignalP"/>
    </source>
</evidence>
<name>A0ABM1NJN2_NICVS</name>
<accession>A0ABM1NJN2</accession>
<reference evidence="3" key="1">
    <citation type="submission" date="2025-08" db="UniProtKB">
        <authorList>
            <consortium name="RefSeq"/>
        </authorList>
    </citation>
    <scope>IDENTIFICATION</scope>
    <source>
        <tissue evidence="3">Whole Larva</tissue>
    </source>
</reference>
<gene>
    <name evidence="3" type="primary">LOC108569836</name>
</gene>
<proteinExistence type="predicted"/>
<dbReference type="GeneID" id="108569836"/>
<keyword evidence="3" id="KW-0481">Metalloenzyme inhibitor</keyword>
<sequence>MEFDRLWFLLLLLLFLVPRMRACRENEFFSFWFMNWQTCDEPEAVLQYLIYEPGCYCQTGFFLDKKVRECRLLEDCSRRNERFLSVIPGDGRNYTEVSAANEEEVVSCPENEEFMCGCGRSCRTRHEKCVVCQNGCHCSLGYVRDHNKTCIPMKECPEQQPTRIIRRFLLIR</sequence>
<feature type="signal peptide" evidence="1">
    <location>
        <begin position="1"/>
        <end position="22"/>
    </location>
</feature>
<evidence type="ECO:0000313" key="3">
    <source>
        <dbReference type="RefSeq" id="XP_017787032.1"/>
    </source>
</evidence>
<evidence type="ECO:0000313" key="2">
    <source>
        <dbReference type="Proteomes" id="UP000695000"/>
    </source>
</evidence>
<dbReference type="Proteomes" id="UP000695000">
    <property type="component" value="Unplaced"/>
</dbReference>
<keyword evidence="1" id="KW-0732">Signal</keyword>
<dbReference type="CDD" id="cd19941">
    <property type="entry name" value="TIL"/>
    <property type="match status" value="1"/>
</dbReference>
<dbReference type="GO" id="GO:0030414">
    <property type="term" value="F:peptidase inhibitor activity"/>
    <property type="evidence" value="ECO:0007669"/>
    <property type="project" value="UniProtKB-KW"/>
</dbReference>
<keyword evidence="3" id="KW-0483">Metalloprotease inhibitor</keyword>
<protein>
    <submittedName>
        <fullName evidence="3">Inducible metalloproteinase inhibitor protein-like</fullName>
    </submittedName>
</protein>
<keyword evidence="2" id="KW-1185">Reference proteome</keyword>
<feature type="chain" id="PRO_5047512456" evidence="1">
    <location>
        <begin position="23"/>
        <end position="172"/>
    </location>
</feature>
<organism evidence="2 3">
    <name type="scientific">Nicrophorus vespilloides</name>
    <name type="common">Boreal carrion beetle</name>
    <dbReference type="NCBI Taxonomy" id="110193"/>
    <lineage>
        <taxon>Eukaryota</taxon>
        <taxon>Metazoa</taxon>
        <taxon>Ecdysozoa</taxon>
        <taxon>Arthropoda</taxon>
        <taxon>Hexapoda</taxon>
        <taxon>Insecta</taxon>
        <taxon>Pterygota</taxon>
        <taxon>Neoptera</taxon>
        <taxon>Endopterygota</taxon>
        <taxon>Coleoptera</taxon>
        <taxon>Polyphaga</taxon>
        <taxon>Staphyliniformia</taxon>
        <taxon>Silphidae</taxon>
        <taxon>Nicrophorinae</taxon>
        <taxon>Nicrophorus</taxon>
    </lineage>
</organism>
<dbReference type="SUPFAM" id="SSF57567">
    <property type="entry name" value="Serine protease inhibitors"/>
    <property type="match status" value="2"/>
</dbReference>
<dbReference type="RefSeq" id="XP_017787032.1">
    <property type="nucleotide sequence ID" value="XM_017931543.1"/>
</dbReference>
<keyword evidence="3" id="KW-0646">Protease inhibitor</keyword>